<dbReference type="AlphaFoldDB" id="A0A158FQJ0"/>
<proteinExistence type="predicted"/>
<reference evidence="3 4" key="1">
    <citation type="submission" date="2016-01" db="EMBL/GenBank/DDBJ databases">
        <authorList>
            <person name="Oliw E.H."/>
        </authorList>
    </citation>
    <scope>NUCLEOTIDE SEQUENCE [LARGE SCALE GENOMIC DNA]</scope>
    <source>
        <strain evidence="3">LMG 22029</strain>
    </source>
</reference>
<keyword evidence="2" id="KW-0732">Signal</keyword>
<feature type="compositionally biased region" description="Polar residues" evidence="1">
    <location>
        <begin position="46"/>
        <end position="64"/>
    </location>
</feature>
<dbReference type="EMBL" id="FCOC02000003">
    <property type="protein sequence ID" value="SAL21639.1"/>
    <property type="molecule type" value="Genomic_DNA"/>
</dbReference>
<evidence type="ECO:0000313" key="3">
    <source>
        <dbReference type="EMBL" id="SAL21639.1"/>
    </source>
</evidence>
<evidence type="ECO:0000313" key="4">
    <source>
        <dbReference type="Proteomes" id="UP000054893"/>
    </source>
</evidence>
<accession>A0A158FQJ0</accession>
<feature type="region of interest" description="Disordered" evidence="1">
    <location>
        <begin position="25"/>
        <end position="100"/>
    </location>
</feature>
<sequence length="100" mass="9975">MKVAAKIFVSMLIAGMSAGVHAQASGNLADGASPALMPNPAAPGSTMPSPSVTGSRSQTSTGLSKGTDGVISSMRSNGTRTTESSNLRPPNRTGTMPGTR</sequence>
<gene>
    <name evidence="3" type="ORF">AWB64_01605</name>
</gene>
<protein>
    <submittedName>
        <fullName evidence="3">Uncharacterized protein</fullName>
    </submittedName>
</protein>
<feature type="signal peptide" evidence="2">
    <location>
        <begin position="1"/>
        <end position="22"/>
    </location>
</feature>
<dbReference type="Proteomes" id="UP000054893">
    <property type="component" value="Unassembled WGS sequence"/>
</dbReference>
<feature type="chain" id="PRO_5007810258" evidence="2">
    <location>
        <begin position="23"/>
        <end position="100"/>
    </location>
</feature>
<feature type="compositionally biased region" description="Polar residues" evidence="1">
    <location>
        <begin position="73"/>
        <end position="100"/>
    </location>
</feature>
<evidence type="ECO:0000256" key="1">
    <source>
        <dbReference type="SAM" id="MobiDB-lite"/>
    </source>
</evidence>
<evidence type="ECO:0000256" key="2">
    <source>
        <dbReference type="SAM" id="SignalP"/>
    </source>
</evidence>
<organism evidence="3 4">
    <name type="scientific">Caballeronia sordidicola</name>
    <name type="common">Burkholderia sordidicola</name>
    <dbReference type="NCBI Taxonomy" id="196367"/>
    <lineage>
        <taxon>Bacteria</taxon>
        <taxon>Pseudomonadati</taxon>
        <taxon>Pseudomonadota</taxon>
        <taxon>Betaproteobacteria</taxon>
        <taxon>Burkholderiales</taxon>
        <taxon>Burkholderiaceae</taxon>
        <taxon>Caballeronia</taxon>
    </lineage>
</organism>
<name>A0A158FQJ0_CABSO</name>